<dbReference type="Proteomes" id="UP000568446">
    <property type="component" value="Unassembled WGS sequence"/>
</dbReference>
<dbReference type="EMBL" id="JACATJ010000004">
    <property type="protein sequence ID" value="NWK08861.1"/>
    <property type="molecule type" value="Genomic_DNA"/>
</dbReference>
<evidence type="ECO:0000313" key="6">
    <source>
        <dbReference type="EMBL" id="NWK01311.1"/>
    </source>
</evidence>
<proteinExistence type="predicted"/>
<evidence type="ECO:0000313" key="9">
    <source>
        <dbReference type="EMBL" id="NWK13771.1"/>
    </source>
</evidence>
<dbReference type="EMBL" id="JACATF010000014">
    <property type="protein sequence ID" value="NWK07624.1"/>
    <property type="molecule type" value="Genomic_DNA"/>
</dbReference>
<evidence type="ECO:0000313" key="14">
    <source>
        <dbReference type="Proteomes" id="UP000559282"/>
    </source>
</evidence>
<dbReference type="Proteomes" id="UP000587702">
    <property type="component" value="Unassembled WGS sequence"/>
</dbReference>
<reference evidence="10 11" key="1">
    <citation type="journal article" date="2019" name="Environ. Microbiol.">
        <title>Genomics insights into ecotype formation of ammonia-oxidizing archaea in the deep ocean.</title>
        <authorList>
            <person name="Wang Y."/>
            <person name="Huang J.M."/>
            <person name="Cui G.J."/>
            <person name="Nunoura T."/>
            <person name="Takaki Y."/>
            <person name="Li W.L."/>
            <person name="Li J."/>
            <person name="Gao Z.M."/>
            <person name="Takai K."/>
            <person name="Zhang A.Q."/>
            <person name="Stepanauskas R."/>
        </authorList>
    </citation>
    <scope>NUCLEOTIDE SEQUENCE [LARGE SCALE GENOMIC DNA]</scope>
    <source>
        <strain evidence="3 16">C4</strain>
        <strain evidence="8 13">D1a</strain>
        <strain evidence="1 18">L14</strain>
        <strain evidence="4 17">L15a</strain>
        <strain evidence="9 11">L19a</strain>
        <strain evidence="7 14">T1C4</strain>
        <strain evidence="2 15">T1L11</strain>
        <strain evidence="6 12">T1L9</strain>
        <strain evidence="5 10">T3L1</strain>
    </source>
</reference>
<dbReference type="EMBL" id="JACATG010000004">
    <property type="protein sequence ID" value="NWK13771.1"/>
    <property type="molecule type" value="Genomic_DNA"/>
</dbReference>
<dbReference type="Proteomes" id="UP000547822">
    <property type="component" value="Unassembled WGS sequence"/>
</dbReference>
<evidence type="ECO:0000313" key="15">
    <source>
        <dbReference type="Proteomes" id="UP000563820"/>
    </source>
</evidence>
<evidence type="ECO:0000313" key="18">
    <source>
        <dbReference type="Proteomes" id="UP000587702"/>
    </source>
</evidence>
<evidence type="ECO:0000313" key="3">
    <source>
        <dbReference type="EMBL" id="NWJ29509.1"/>
    </source>
</evidence>
<evidence type="ECO:0000313" key="7">
    <source>
        <dbReference type="EMBL" id="NWK07624.1"/>
    </source>
</evidence>
<dbReference type="Proteomes" id="UP000559282">
    <property type="component" value="Unassembled WGS sequence"/>
</dbReference>
<dbReference type="Proteomes" id="UP000535457">
    <property type="component" value="Unassembled WGS sequence"/>
</dbReference>
<dbReference type="EMBL" id="JACATH010000004">
    <property type="protein sequence ID" value="NWJ57249.1"/>
    <property type="molecule type" value="Genomic_DNA"/>
</dbReference>
<evidence type="ECO:0000313" key="17">
    <source>
        <dbReference type="Proteomes" id="UP000575480"/>
    </source>
</evidence>
<evidence type="ECO:0000313" key="8">
    <source>
        <dbReference type="EMBL" id="NWK08861.1"/>
    </source>
</evidence>
<evidence type="ECO:0000313" key="12">
    <source>
        <dbReference type="Proteomes" id="UP000547822"/>
    </source>
</evidence>
<dbReference type="EMBL" id="JACATD010000006">
    <property type="protein sequence ID" value="NWK01311.1"/>
    <property type="molecule type" value="Genomic_DNA"/>
</dbReference>
<dbReference type="Proteomes" id="UP000520052">
    <property type="component" value="Unassembled WGS sequence"/>
</dbReference>
<reference evidence="2" key="2">
    <citation type="submission" date="2020-06" db="EMBL/GenBank/DDBJ databases">
        <authorList>
            <person name="Wang Y."/>
        </authorList>
    </citation>
    <scope>NUCLEOTIDE SEQUENCE</scope>
    <source>
        <strain evidence="3">C4</strain>
        <strain evidence="8">D1a</strain>
        <strain evidence="1">L14</strain>
        <strain evidence="4">L15a</strain>
        <strain evidence="9">L19a</strain>
        <strain evidence="7">T1C4</strain>
        <strain evidence="2">T1L11</strain>
        <strain evidence="6">T1L9</strain>
        <strain evidence="5">T3L1</strain>
    </source>
</reference>
<sequence length="91" mass="10735">MTVLTEKILEEILSYLEKSINNLAKETFKNLEFEEGFQGAENFLQNQFDIRLENLLVGKSSSIHHLESRMKNKIIQRKQMIFGQISKQYKN</sequence>
<evidence type="ECO:0000313" key="11">
    <source>
        <dbReference type="Proteomes" id="UP000535457"/>
    </source>
</evidence>
<protein>
    <submittedName>
        <fullName evidence="2">Uncharacterized protein</fullName>
    </submittedName>
</protein>
<dbReference type="EMBL" id="JACATC010000003">
    <property type="protein sequence ID" value="NWJ83706.1"/>
    <property type="molecule type" value="Genomic_DNA"/>
</dbReference>
<organism evidence="2 15">
    <name type="scientific">Marine Group I thaumarchaeote</name>
    <dbReference type="NCBI Taxonomy" id="2511932"/>
    <lineage>
        <taxon>Archaea</taxon>
        <taxon>Nitrososphaerota</taxon>
        <taxon>Marine Group I</taxon>
    </lineage>
</organism>
<evidence type="ECO:0000313" key="10">
    <source>
        <dbReference type="Proteomes" id="UP000520052"/>
    </source>
</evidence>
<evidence type="ECO:0000313" key="13">
    <source>
        <dbReference type="Proteomes" id="UP000549797"/>
    </source>
</evidence>
<dbReference type="Proteomes" id="UP000563820">
    <property type="component" value="Unassembled WGS sequence"/>
</dbReference>
<dbReference type="Proteomes" id="UP000575480">
    <property type="component" value="Unassembled WGS sequence"/>
</dbReference>
<dbReference type="EMBL" id="JACATK010000003">
    <property type="protein sequence ID" value="NWJ29509.1"/>
    <property type="molecule type" value="Genomic_DNA"/>
</dbReference>
<dbReference type="EMBL" id="JACATE010000007">
    <property type="protein sequence ID" value="NWJ28761.1"/>
    <property type="molecule type" value="Genomic_DNA"/>
</dbReference>
<evidence type="ECO:0000313" key="1">
    <source>
        <dbReference type="EMBL" id="NWJ20607.1"/>
    </source>
</evidence>
<evidence type="ECO:0000313" key="4">
    <source>
        <dbReference type="EMBL" id="NWJ57249.1"/>
    </source>
</evidence>
<comment type="caution">
    <text evidence="2">The sequence shown here is derived from an EMBL/GenBank/DDBJ whole genome shotgun (WGS) entry which is preliminary data.</text>
</comment>
<name>A0A7K4MHU2_9ARCH</name>
<dbReference type="EMBL" id="JACATI010000007">
    <property type="protein sequence ID" value="NWJ20607.1"/>
    <property type="molecule type" value="Genomic_DNA"/>
</dbReference>
<dbReference type="Proteomes" id="UP000549797">
    <property type="component" value="Unassembled WGS sequence"/>
</dbReference>
<evidence type="ECO:0000313" key="16">
    <source>
        <dbReference type="Proteomes" id="UP000568446"/>
    </source>
</evidence>
<evidence type="ECO:0000313" key="5">
    <source>
        <dbReference type="EMBL" id="NWJ83706.1"/>
    </source>
</evidence>
<dbReference type="AlphaFoldDB" id="A0A7K4MHU2"/>
<evidence type="ECO:0000313" key="2">
    <source>
        <dbReference type="EMBL" id="NWJ28761.1"/>
    </source>
</evidence>
<accession>A0A7K4MHU2</accession>
<gene>
    <name evidence="6" type="ORF">HX840_05350</name>
    <name evidence="7" type="ORF">HX847_04325</name>
    <name evidence="2" type="ORF">HX848_05170</name>
    <name evidence="3" type="ORF">HX850_01100</name>
    <name evidence="8" type="ORF">HX852_03620</name>
    <name evidence="9" type="ORF">HX853_03930</name>
    <name evidence="5" type="ORF">HX854_03090</name>
    <name evidence="4" type="ORF">HX858_05805</name>
    <name evidence="1" type="ORF">HX860_06030</name>
</gene>